<reference evidence="5 6" key="1">
    <citation type="submission" date="2014-09" db="EMBL/GenBank/DDBJ databases">
        <title>Genome sequence of Flavobacterium aquidurense RC62.</title>
        <authorList>
            <person name="Kim J.F."/>
            <person name="Kwak M.-J."/>
        </authorList>
    </citation>
    <scope>NUCLEOTIDE SEQUENCE [LARGE SCALE GENOMIC DNA]</scope>
    <source>
        <strain evidence="5 6">RC62</strain>
    </source>
</reference>
<dbReference type="AlphaFoldDB" id="A0A0Q0WTK2"/>
<evidence type="ECO:0000313" key="5">
    <source>
        <dbReference type="EMBL" id="KQB39344.1"/>
    </source>
</evidence>
<evidence type="ECO:0000259" key="4">
    <source>
        <dbReference type="PROSITE" id="PS50995"/>
    </source>
</evidence>
<feature type="domain" description="HTH marR-type" evidence="4">
    <location>
        <begin position="38"/>
        <end position="172"/>
    </location>
</feature>
<dbReference type="PRINTS" id="PR00598">
    <property type="entry name" value="HTHMARR"/>
</dbReference>
<dbReference type="STRING" id="362413.RC62_1025"/>
<dbReference type="Gene3D" id="1.10.10.10">
    <property type="entry name" value="Winged helix-like DNA-binding domain superfamily/Winged helix DNA-binding domain"/>
    <property type="match status" value="1"/>
</dbReference>
<accession>A0A0Q0WTK2</accession>
<dbReference type="Pfam" id="PF01047">
    <property type="entry name" value="MarR"/>
    <property type="match status" value="1"/>
</dbReference>
<evidence type="ECO:0000256" key="2">
    <source>
        <dbReference type="ARBA" id="ARBA00023125"/>
    </source>
</evidence>
<organism evidence="5 6">
    <name type="scientific">Flavobacterium aquidurense</name>
    <dbReference type="NCBI Taxonomy" id="362413"/>
    <lineage>
        <taxon>Bacteria</taxon>
        <taxon>Pseudomonadati</taxon>
        <taxon>Bacteroidota</taxon>
        <taxon>Flavobacteriia</taxon>
        <taxon>Flavobacteriales</taxon>
        <taxon>Flavobacteriaceae</taxon>
        <taxon>Flavobacterium</taxon>
    </lineage>
</organism>
<dbReference type="Proteomes" id="UP000050443">
    <property type="component" value="Unassembled WGS sequence"/>
</dbReference>
<keyword evidence="2" id="KW-0238">DNA-binding</keyword>
<comment type="caution">
    <text evidence="5">The sequence shown here is derived from an EMBL/GenBank/DDBJ whole genome shotgun (WGS) entry which is preliminary data.</text>
</comment>
<dbReference type="GO" id="GO:0003700">
    <property type="term" value="F:DNA-binding transcription factor activity"/>
    <property type="evidence" value="ECO:0007669"/>
    <property type="project" value="InterPro"/>
</dbReference>
<name>A0A0Q0WTK2_9FLAO</name>
<dbReference type="InterPro" id="IPR000835">
    <property type="entry name" value="HTH_MarR-typ"/>
</dbReference>
<keyword evidence="3" id="KW-0804">Transcription</keyword>
<evidence type="ECO:0000313" key="6">
    <source>
        <dbReference type="Proteomes" id="UP000050443"/>
    </source>
</evidence>
<proteinExistence type="predicted"/>
<gene>
    <name evidence="5" type="ORF">RC62_1025</name>
</gene>
<dbReference type="EMBL" id="JRLF01000012">
    <property type="protein sequence ID" value="KQB39344.1"/>
    <property type="molecule type" value="Genomic_DNA"/>
</dbReference>
<dbReference type="InterPro" id="IPR036388">
    <property type="entry name" value="WH-like_DNA-bd_sf"/>
</dbReference>
<dbReference type="SUPFAM" id="SSF46785">
    <property type="entry name" value="Winged helix' DNA-binding domain"/>
    <property type="match status" value="1"/>
</dbReference>
<dbReference type="SMART" id="SM00347">
    <property type="entry name" value="HTH_MARR"/>
    <property type="match status" value="1"/>
</dbReference>
<keyword evidence="1" id="KW-0805">Transcription regulation</keyword>
<sequence>MTFVYTTIKRYTFVYTNYTLTTMTIEEVIKSTVKMDNAKKVILNIMYTQNVIQDHFNELIKPYDLSGEQYNVLRILRGQKGNPANMCVIQERMLAKTSNTTRLVDKLLLKDFVTRNVCLGNRRKIEVLITQKGLDVLKELDPKVDEHERAFAENISPEELELLNKLLEKYRTQQN</sequence>
<dbReference type="PROSITE" id="PS50995">
    <property type="entry name" value="HTH_MARR_2"/>
    <property type="match status" value="1"/>
</dbReference>
<dbReference type="GO" id="GO:0003677">
    <property type="term" value="F:DNA binding"/>
    <property type="evidence" value="ECO:0007669"/>
    <property type="project" value="UniProtKB-KW"/>
</dbReference>
<evidence type="ECO:0000256" key="1">
    <source>
        <dbReference type="ARBA" id="ARBA00023015"/>
    </source>
</evidence>
<dbReference type="PANTHER" id="PTHR42756">
    <property type="entry name" value="TRANSCRIPTIONAL REGULATOR, MARR"/>
    <property type="match status" value="1"/>
</dbReference>
<dbReference type="PATRIC" id="fig|362413.3.peg.998"/>
<dbReference type="PANTHER" id="PTHR42756:SF1">
    <property type="entry name" value="TRANSCRIPTIONAL REPRESSOR OF EMRAB OPERON"/>
    <property type="match status" value="1"/>
</dbReference>
<protein>
    <submittedName>
        <fullName evidence="5">Transcriptional regulator</fullName>
    </submittedName>
</protein>
<evidence type="ECO:0000256" key="3">
    <source>
        <dbReference type="ARBA" id="ARBA00023163"/>
    </source>
</evidence>
<dbReference type="InterPro" id="IPR036390">
    <property type="entry name" value="WH_DNA-bd_sf"/>
</dbReference>